<dbReference type="InterPro" id="IPR029044">
    <property type="entry name" value="Nucleotide-diphossugar_trans"/>
</dbReference>
<dbReference type="EMBL" id="CP048108">
    <property type="protein sequence ID" value="QHS46914.1"/>
    <property type="molecule type" value="Genomic_DNA"/>
</dbReference>
<evidence type="ECO:0000313" key="6">
    <source>
        <dbReference type="Proteomes" id="UP000464389"/>
    </source>
</evidence>
<feature type="transmembrane region" description="Helical" evidence="4">
    <location>
        <begin position="304"/>
        <end position="325"/>
    </location>
</feature>
<accession>A0A6P1UX59</accession>
<keyword evidence="2" id="KW-0328">Glycosyltransferase</keyword>
<evidence type="ECO:0000313" key="5">
    <source>
        <dbReference type="EMBL" id="QHS46914.1"/>
    </source>
</evidence>
<comment type="similarity">
    <text evidence="1">Belongs to the glycosyltransferase 2 family.</text>
</comment>
<evidence type="ECO:0000256" key="1">
    <source>
        <dbReference type="ARBA" id="ARBA00006739"/>
    </source>
</evidence>
<reference evidence="5 6" key="1">
    <citation type="submission" date="2020-01" db="EMBL/GenBank/DDBJ databases">
        <title>Bactrocera dorsalis gut bacteria genome.</title>
        <authorList>
            <person name="Zhang H."/>
            <person name="Cai Z."/>
        </authorList>
    </citation>
    <scope>NUCLEOTIDE SEQUENCE [LARGE SCALE GENOMIC DNA]</scope>
    <source>
        <strain evidence="5 6">BD177</strain>
    </source>
</reference>
<dbReference type="PANTHER" id="PTHR43630">
    <property type="entry name" value="POLY-BETA-1,6-N-ACETYL-D-GLUCOSAMINE SYNTHASE"/>
    <property type="match status" value="1"/>
</dbReference>
<keyword evidence="3 5" id="KW-0808">Transferase</keyword>
<dbReference type="GO" id="GO:0016757">
    <property type="term" value="F:glycosyltransferase activity"/>
    <property type="evidence" value="ECO:0007669"/>
    <property type="project" value="UniProtKB-KW"/>
</dbReference>
<feature type="transmembrane region" description="Helical" evidence="4">
    <location>
        <begin position="6"/>
        <end position="25"/>
    </location>
</feature>
<evidence type="ECO:0000256" key="2">
    <source>
        <dbReference type="ARBA" id="ARBA00022676"/>
    </source>
</evidence>
<dbReference type="SUPFAM" id="SSF53448">
    <property type="entry name" value="Nucleotide-diphospho-sugar transferases"/>
    <property type="match status" value="1"/>
</dbReference>
<organism evidence="5 6">
    <name type="scientific">Klebsiella michiganensis</name>
    <dbReference type="NCBI Taxonomy" id="1134687"/>
    <lineage>
        <taxon>Bacteria</taxon>
        <taxon>Pseudomonadati</taxon>
        <taxon>Pseudomonadota</taxon>
        <taxon>Gammaproteobacteria</taxon>
        <taxon>Enterobacterales</taxon>
        <taxon>Enterobacteriaceae</taxon>
        <taxon>Klebsiella/Raoultella group</taxon>
        <taxon>Klebsiella</taxon>
    </lineage>
</organism>
<evidence type="ECO:0000256" key="3">
    <source>
        <dbReference type="ARBA" id="ARBA00022679"/>
    </source>
</evidence>
<name>A0A6P1UX59_9ENTR</name>
<sequence>MNIIILLPFIYMFILLLVLLPLLFVKKQSYKCTGKNIVLLIPTFNDEKNIVDVLKSILSQEHENHLSVLIINDGSTDSTAEVVANWIKDKKSYDLINIQKNTGTKGKALAYAKKHIPSTSHAVICIDGDTILDRRAIQNCLNALFASKKLAAVCGFLMPMKTQECSFTGEIQRAELYGVFHGLKRAQSIIGNVNTLAGALVAHKTEALKEVGWFEEWLVEDICWTWRAKSSGWDIGFAENAFAYTECPANMSALYKQRRRWSRGKLEALKTVYSKKNNITLWPWFIFSVSQILSPISLALGAIFYSWELILLLFGNFLLHLVYALRALHDAQFNNKWFAIKSAFITAVILDVVLLTPHIRGFYDEISNSSKSWLTR</sequence>
<dbReference type="Pfam" id="PF13641">
    <property type="entry name" value="Glyco_tranf_2_3"/>
    <property type="match status" value="1"/>
</dbReference>
<feature type="transmembrane region" description="Helical" evidence="4">
    <location>
        <begin position="337"/>
        <end position="359"/>
    </location>
</feature>
<gene>
    <name evidence="5" type="ORF">GW952_15525</name>
</gene>
<dbReference type="CDD" id="cd06423">
    <property type="entry name" value="CESA_like"/>
    <property type="match status" value="1"/>
</dbReference>
<dbReference type="Proteomes" id="UP000464389">
    <property type="component" value="Chromosome"/>
</dbReference>
<keyword evidence="4" id="KW-1133">Transmembrane helix</keyword>
<dbReference type="AlphaFoldDB" id="A0A6P1UX59"/>
<evidence type="ECO:0000256" key="4">
    <source>
        <dbReference type="SAM" id="Phobius"/>
    </source>
</evidence>
<keyword evidence="4" id="KW-0472">Membrane</keyword>
<dbReference type="PANTHER" id="PTHR43630:SF1">
    <property type="entry name" value="POLY-BETA-1,6-N-ACETYL-D-GLUCOSAMINE SYNTHASE"/>
    <property type="match status" value="1"/>
</dbReference>
<protein>
    <submittedName>
        <fullName evidence="5">Glycosyltransferase</fullName>
    </submittedName>
</protein>
<proteinExistence type="inferred from homology"/>
<feature type="transmembrane region" description="Helical" evidence="4">
    <location>
        <begin position="279"/>
        <end position="298"/>
    </location>
</feature>
<dbReference type="Gene3D" id="3.90.550.10">
    <property type="entry name" value="Spore Coat Polysaccharide Biosynthesis Protein SpsA, Chain A"/>
    <property type="match status" value="1"/>
</dbReference>
<keyword evidence="4" id="KW-0812">Transmembrane</keyword>
<dbReference type="RefSeq" id="WP_162121962.1">
    <property type="nucleotide sequence ID" value="NZ_CP048108.1"/>
</dbReference>